<reference evidence="1 2" key="1">
    <citation type="submission" date="2024-02" db="EMBL/GenBank/DDBJ databases">
        <authorList>
            <person name="Chen Y."/>
            <person name="Shah S."/>
            <person name="Dougan E. K."/>
            <person name="Thang M."/>
            <person name="Chan C."/>
        </authorList>
    </citation>
    <scope>NUCLEOTIDE SEQUENCE [LARGE SCALE GENOMIC DNA]</scope>
</reference>
<evidence type="ECO:0000313" key="1">
    <source>
        <dbReference type="EMBL" id="CAK9113619.1"/>
    </source>
</evidence>
<comment type="caution">
    <text evidence="1">The sequence shown here is derived from an EMBL/GenBank/DDBJ whole genome shotgun (WGS) entry which is preliminary data.</text>
</comment>
<sequence length="239" mass="25963">MIAQAGLQSIGRVWDFRKMASPSGVTNAIRVTACLFEGQELAEVGIEEMKALNLANAEMPADVLRTTSVNRSDMRGTDYVGLSLVALRAKIDQLEELMPMLASGGHLYAWSYFEKVSQLAARGPDESRSETEMGDPCPAVAGEIKLETVLDTLLWAVNKFGGLSNALKQVSEFNANMDKRRADLDEKLQKQYDAGSGKQSIASVKESIIVLGKLVTDMSEVSRQATSLESLNANAKETN</sequence>
<name>A0ABP0SMJ9_9DINO</name>
<accession>A0ABP0SMJ9</accession>
<dbReference type="Proteomes" id="UP001642484">
    <property type="component" value="Unassembled WGS sequence"/>
</dbReference>
<keyword evidence="2" id="KW-1185">Reference proteome</keyword>
<protein>
    <submittedName>
        <fullName evidence="1">Uncharacterized protein</fullName>
    </submittedName>
</protein>
<gene>
    <name evidence="1" type="ORF">CCMP2556_LOCUS52571</name>
</gene>
<dbReference type="EMBL" id="CAXAMN010027894">
    <property type="protein sequence ID" value="CAK9113619.1"/>
    <property type="molecule type" value="Genomic_DNA"/>
</dbReference>
<proteinExistence type="predicted"/>
<evidence type="ECO:0000313" key="2">
    <source>
        <dbReference type="Proteomes" id="UP001642484"/>
    </source>
</evidence>
<organism evidence="1 2">
    <name type="scientific">Durusdinium trenchii</name>
    <dbReference type="NCBI Taxonomy" id="1381693"/>
    <lineage>
        <taxon>Eukaryota</taxon>
        <taxon>Sar</taxon>
        <taxon>Alveolata</taxon>
        <taxon>Dinophyceae</taxon>
        <taxon>Suessiales</taxon>
        <taxon>Symbiodiniaceae</taxon>
        <taxon>Durusdinium</taxon>
    </lineage>
</organism>
<feature type="non-terminal residue" evidence="1">
    <location>
        <position position="239"/>
    </location>
</feature>